<dbReference type="InterPro" id="IPR037185">
    <property type="entry name" value="EmrE-like"/>
</dbReference>
<evidence type="ECO:0000256" key="1">
    <source>
        <dbReference type="ARBA" id="ARBA00004141"/>
    </source>
</evidence>
<organism evidence="8 9">
    <name type="scientific">Vanilla planifolia</name>
    <name type="common">Vanilla</name>
    <dbReference type="NCBI Taxonomy" id="51239"/>
    <lineage>
        <taxon>Eukaryota</taxon>
        <taxon>Viridiplantae</taxon>
        <taxon>Streptophyta</taxon>
        <taxon>Embryophyta</taxon>
        <taxon>Tracheophyta</taxon>
        <taxon>Spermatophyta</taxon>
        <taxon>Magnoliopsida</taxon>
        <taxon>Liliopsida</taxon>
        <taxon>Asparagales</taxon>
        <taxon>Orchidaceae</taxon>
        <taxon>Vanilloideae</taxon>
        <taxon>Vanilleae</taxon>
        <taxon>Vanilla</taxon>
    </lineage>
</organism>
<evidence type="ECO:0000256" key="2">
    <source>
        <dbReference type="ARBA" id="ARBA00007635"/>
    </source>
</evidence>
<feature type="transmembrane region" description="Helical" evidence="6">
    <location>
        <begin position="297"/>
        <end position="318"/>
    </location>
</feature>
<comment type="caution">
    <text evidence="8">The sequence shown here is derived from an EMBL/GenBank/DDBJ whole genome shotgun (WGS) entry which is preliminary data.</text>
</comment>
<reference evidence="8 9" key="1">
    <citation type="journal article" date="2020" name="Nat. Food">
        <title>A phased Vanilla planifolia genome enables genetic improvement of flavour and production.</title>
        <authorList>
            <person name="Hasing T."/>
            <person name="Tang H."/>
            <person name="Brym M."/>
            <person name="Khazi F."/>
            <person name="Huang T."/>
            <person name="Chambers A.H."/>
        </authorList>
    </citation>
    <scope>NUCLEOTIDE SEQUENCE [LARGE SCALE GENOMIC DNA]</scope>
    <source>
        <tissue evidence="8">Leaf</tissue>
    </source>
</reference>
<gene>
    <name evidence="8" type="ORF">HPP92_014643</name>
</gene>
<proteinExistence type="inferred from homology"/>
<evidence type="ECO:0000256" key="5">
    <source>
        <dbReference type="ARBA" id="ARBA00023136"/>
    </source>
</evidence>
<dbReference type="AlphaFoldDB" id="A0A835QW83"/>
<sequence length="404" mass="43188">MNADEPLALFGTPIPPLSPAGSVAIGGVPARRRPSGSSPFATTLVPAFDSEIMAPGLRAGPGFLEDFLIISGLVAVQVVSAFYTVLLKPILSLGINPLFLITFGSLATAFFIFPFAIALEKKKWPSRLSITLSVQLILIALGGVAAFQALMFLGIKKTSPAIASAMPNLAPGFIFIIAACLRFEKLDFKCKYSRTKIFGTIFCLVGAITLSLLQSPPEPINHSQSQEDAYKDWIVGCSCLLGAVLVLSCSTVLQAATMLKFPAPFTLCAVTSTLGAILTASVQVITEGKVDIGQPRIRFQIIFAIVFLGGMVIALCLAFQTWAVLRKGPVMVSMFSPIQTVCSTVLSTIILGQVIKFESIVGMFAMFFGLYMVLWAKKKEGFVLPSADDNQAQSTDEDIESPLL</sequence>
<feature type="transmembrane region" description="Helical" evidence="6">
    <location>
        <begin position="195"/>
        <end position="213"/>
    </location>
</feature>
<feature type="domain" description="EamA" evidence="7">
    <location>
        <begin position="236"/>
        <end position="374"/>
    </location>
</feature>
<feature type="transmembrane region" description="Helical" evidence="6">
    <location>
        <begin position="265"/>
        <end position="285"/>
    </location>
</feature>
<feature type="transmembrane region" description="Helical" evidence="6">
    <location>
        <begin position="131"/>
        <end position="155"/>
    </location>
</feature>
<evidence type="ECO:0000256" key="3">
    <source>
        <dbReference type="ARBA" id="ARBA00022692"/>
    </source>
</evidence>
<evidence type="ECO:0000259" key="7">
    <source>
        <dbReference type="Pfam" id="PF00892"/>
    </source>
</evidence>
<keyword evidence="5 6" id="KW-0472">Membrane</keyword>
<dbReference type="InterPro" id="IPR000620">
    <property type="entry name" value="EamA_dom"/>
</dbReference>
<dbReference type="GO" id="GO:0016020">
    <property type="term" value="C:membrane"/>
    <property type="evidence" value="ECO:0007669"/>
    <property type="project" value="UniProtKB-SubCell"/>
</dbReference>
<dbReference type="GO" id="GO:0022857">
    <property type="term" value="F:transmembrane transporter activity"/>
    <property type="evidence" value="ECO:0007669"/>
    <property type="project" value="InterPro"/>
</dbReference>
<feature type="transmembrane region" description="Helical" evidence="6">
    <location>
        <begin position="67"/>
        <end position="86"/>
    </location>
</feature>
<feature type="transmembrane region" description="Helical" evidence="6">
    <location>
        <begin position="98"/>
        <end position="119"/>
    </location>
</feature>
<evidence type="ECO:0000256" key="6">
    <source>
        <dbReference type="RuleBase" id="RU363077"/>
    </source>
</evidence>
<feature type="transmembrane region" description="Helical" evidence="6">
    <location>
        <begin position="357"/>
        <end position="376"/>
    </location>
</feature>
<feature type="transmembrane region" description="Helical" evidence="6">
    <location>
        <begin position="330"/>
        <end position="351"/>
    </location>
</feature>
<dbReference type="InterPro" id="IPR030184">
    <property type="entry name" value="WAT1-related"/>
</dbReference>
<keyword evidence="3 6" id="KW-0812">Transmembrane</keyword>
<name>A0A835QW83_VANPL</name>
<evidence type="ECO:0000313" key="9">
    <source>
        <dbReference type="Proteomes" id="UP000639772"/>
    </source>
</evidence>
<evidence type="ECO:0000256" key="4">
    <source>
        <dbReference type="ARBA" id="ARBA00022989"/>
    </source>
</evidence>
<feature type="transmembrane region" description="Helical" evidence="6">
    <location>
        <begin position="233"/>
        <end position="253"/>
    </location>
</feature>
<comment type="similarity">
    <text evidence="2 6">Belongs to the drug/metabolite transporter (DMT) superfamily. Plant drug/metabolite exporter (P-DME) (TC 2.A.7.4) family.</text>
</comment>
<dbReference type="Proteomes" id="UP000639772">
    <property type="component" value="Chromosome 7"/>
</dbReference>
<dbReference type="OrthoDB" id="642067at2759"/>
<feature type="transmembrane region" description="Helical" evidence="6">
    <location>
        <begin position="161"/>
        <end position="183"/>
    </location>
</feature>
<dbReference type="PANTHER" id="PTHR31218">
    <property type="entry name" value="WAT1-RELATED PROTEIN"/>
    <property type="match status" value="1"/>
</dbReference>
<accession>A0A835QW83</accession>
<protein>
    <recommendedName>
        <fullName evidence="6">WAT1-related protein</fullName>
    </recommendedName>
</protein>
<evidence type="ECO:0000313" key="8">
    <source>
        <dbReference type="EMBL" id="KAG0474957.1"/>
    </source>
</evidence>
<keyword evidence="4 6" id="KW-1133">Transmembrane helix</keyword>
<dbReference type="EMBL" id="JADCNM010000007">
    <property type="protein sequence ID" value="KAG0474957.1"/>
    <property type="molecule type" value="Genomic_DNA"/>
</dbReference>
<feature type="domain" description="EamA" evidence="7">
    <location>
        <begin position="72"/>
        <end position="211"/>
    </location>
</feature>
<dbReference type="Pfam" id="PF00892">
    <property type="entry name" value="EamA"/>
    <property type="match status" value="2"/>
</dbReference>
<dbReference type="SUPFAM" id="SSF103481">
    <property type="entry name" value="Multidrug resistance efflux transporter EmrE"/>
    <property type="match status" value="2"/>
</dbReference>
<comment type="subcellular location">
    <subcellularLocation>
        <location evidence="1 6">Membrane</location>
        <topology evidence="1 6">Multi-pass membrane protein</topology>
    </subcellularLocation>
</comment>